<proteinExistence type="inferred from homology"/>
<dbReference type="OrthoDB" id="3364966at2759"/>
<feature type="transmembrane region" description="Helical" evidence="6">
    <location>
        <begin position="29"/>
        <end position="47"/>
    </location>
</feature>
<comment type="caution">
    <text evidence="7">The sequence shown here is derived from an EMBL/GenBank/DDBJ whole genome shotgun (WGS) entry which is preliminary data.</text>
</comment>
<reference evidence="7 8" key="1">
    <citation type="submission" date="2019-09" db="EMBL/GenBank/DDBJ databases">
        <title>Bird 10,000 Genomes (B10K) Project - Family phase.</title>
        <authorList>
            <person name="Zhang G."/>
        </authorList>
    </citation>
    <scope>NUCLEOTIDE SEQUENCE [LARGE SCALE GENOMIC DNA]</scope>
    <source>
        <strain evidence="7">B10K-DU-029-24</strain>
        <tissue evidence="7">Muscle</tissue>
    </source>
</reference>
<evidence type="ECO:0000256" key="4">
    <source>
        <dbReference type="ARBA" id="ARBA00023136"/>
    </source>
</evidence>
<keyword evidence="8" id="KW-1185">Reference proteome</keyword>
<dbReference type="InterPro" id="IPR045014">
    <property type="entry name" value="TM41A/B"/>
</dbReference>
<feature type="transmembrane region" description="Helical" evidence="6">
    <location>
        <begin position="125"/>
        <end position="147"/>
    </location>
</feature>
<sequence>QAAAESARHQRQLLEGKAQAEGGSARTSLLILVSVFLSAAFLMFLVYKNFPQLSEEERECIKVPRDMDDAKALGKVLSKYKDTFYVQVLVAYFATYVLYPFSDINGTSVVNRYIRLRLIRVSSHLGFFFSQCSGLGASFCYMLSYLVGRPVVYRYLTEKAVKWSEQVK</sequence>
<gene>
    <name evidence="7" type="primary">Tmem41b</name>
    <name evidence="7" type="ORF">THACHL_R01007</name>
</gene>
<dbReference type="Proteomes" id="UP000556761">
    <property type="component" value="Unassembled WGS sequence"/>
</dbReference>
<keyword evidence="3 6" id="KW-1133">Transmembrane helix</keyword>
<keyword evidence="2 6" id="KW-0812">Transmembrane</keyword>
<comment type="similarity">
    <text evidence="5">Belongs to the TMEM41 family.</text>
</comment>
<evidence type="ECO:0000313" key="7">
    <source>
        <dbReference type="EMBL" id="NXU32848.1"/>
    </source>
</evidence>
<evidence type="ECO:0000256" key="1">
    <source>
        <dbReference type="ARBA" id="ARBA00004141"/>
    </source>
</evidence>
<evidence type="ECO:0000256" key="2">
    <source>
        <dbReference type="ARBA" id="ARBA00022692"/>
    </source>
</evidence>
<accession>A0A7L3JTI7</accession>
<feature type="non-terminal residue" evidence="7">
    <location>
        <position position="1"/>
    </location>
</feature>
<dbReference type="AlphaFoldDB" id="A0A7L3JTI7"/>
<evidence type="ECO:0000256" key="6">
    <source>
        <dbReference type="SAM" id="Phobius"/>
    </source>
</evidence>
<evidence type="ECO:0000256" key="3">
    <source>
        <dbReference type="ARBA" id="ARBA00022989"/>
    </source>
</evidence>
<evidence type="ECO:0000313" key="8">
    <source>
        <dbReference type="Proteomes" id="UP000556761"/>
    </source>
</evidence>
<keyword evidence="4 6" id="KW-0472">Membrane</keyword>
<dbReference type="PANTHER" id="PTHR43220:SF18">
    <property type="entry name" value="TRANSMEMBRANE PROTEIN 41B"/>
    <property type="match status" value="1"/>
</dbReference>
<dbReference type="EMBL" id="VZTW01061097">
    <property type="protein sequence ID" value="NXU32848.1"/>
    <property type="molecule type" value="Genomic_DNA"/>
</dbReference>
<dbReference type="GO" id="GO:0005789">
    <property type="term" value="C:endoplasmic reticulum membrane"/>
    <property type="evidence" value="ECO:0007669"/>
    <property type="project" value="TreeGrafter"/>
</dbReference>
<protein>
    <submittedName>
        <fullName evidence="7">TM41B protein</fullName>
    </submittedName>
</protein>
<organism evidence="7 8">
    <name type="scientific">Thalassarche chlororhynchos</name>
    <name type="common">Atlantic yellow-nosed albatross</name>
    <name type="synonym">Diomedea chlororhynchos</name>
    <dbReference type="NCBI Taxonomy" id="54017"/>
    <lineage>
        <taxon>Eukaryota</taxon>
        <taxon>Metazoa</taxon>
        <taxon>Chordata</taxon>
        <taxon>Craniata</taxon>
        <taxon>Vertebrata</taxon>
        <taxon>Euteleostomi</taxon>
        <taxon>Archelosauria</taxon>
        <taxon>Archosauria</taxon>
        <taxon>Dinosauria</taxon>
        <taxon>Saurischia</taxon>
        <taxon>Theropoda</taxon>
        <taxon>Coelurosauria</taxon>
        <taxon>Aves</taxon>
        <taxon>Neognathae</taxon>
        <taxon>Neoaves</taxon>
        <taxon>Aequornithes</taxon>
        <taxon>Procellariiformes</taxon>
        <taxon>Diomedeidae</taxon>
        <taxon>Thalassarche</taxon>
    </lineage>
</organism>
<comment type="subcellular location">
    <subcellularLocation>
        <location evidence="1">Membrane</location>
        <topology evidence="1">Multi-pass membrane protein</topology>
    </subcellularLocation>
</comment>
<feature type="non-terminal residue" evidence="7">
    <location>
        <position position="168"/>
    </location>
</feature>
<dbReference type="PANTHER" id="PTHR43220">
    <property type="match status" value="1"/>
</dbReference>
<feature type="transmembrane region" description="Helical" evidence="6">
    <location>
        <begin position="84"/>
        <end position="104"/>
    </location>
</feature>
<dbReference type="GO" id="GO:0000045">
    <property type="term" value="P:autophagosome assembly"/>
    <property type="evidence" value="ECO:0007669"/>
    <property type="project" value="TreeGrafter"/>
</dbReference>
<evidence type="ECO:0000256" key="5">
    <source>
        <dbReference type="ARBA" id="ARBA00025797"/>
    </source>
</evidence>
<name>A0A7L3JTI7_THACH</name>